<evidence type="ECO:0000259" key="1">
    <source>
        <dbReference type="SMART" id="SM00954"/>
    </source>
</evidence>
<dbReference type="RefSeq" id="WP_368804638.1">
    <property type="nucleotide sequence ID" value="NZ_JAZHFV010000007.1"/>
</dbReference>
<dbReference type="InterPro" id="IPR052366">
    <property type="entry name" value="GTP_Pyrophosphokinase"/>
</dbReference>
<dbReference type="EMBL" id="JAZHFV010000007">
    <property type="protein sequence ID" value="MEX4009843.1"/>
    <property type="molecule type" value="Genomic_DNA"/>
</dbReference>
<accession>A0ABV3WYT1</accession>
<comment type="caution">
    <text evidence="2">The sequence shown here is derived from an EMBL/GenBank/DDBJ whole genome shotgun (WGS) entry which is preliminary data.</text>
</comment>
<feature type="domain" description="RelA/SpoT" evidence="1">
    <location>
        <begin position="47"/>
        <end position="169"/>
    </location>
</feature>
<evidence type="ECO:0000313" key="3">
    <source>
        <dbReference type="Proteomes" id="UP001559025"/>
    </source>
</evidence>
<reference evidence="2 3" key="1">
    <citation type="submission" date="2024-01" db="EMBL/GenBank/DDBJ databases">
        <title>New evidence supports the origin of RcGTA from prophage.</title>
        <authorList>
            <person name="Xu Y."/>
            <person name="Liu B."/>
            <person name="Chen F."/>
        </authorList>
    </citation>
    <scope>NUCLEOTIDE SEQUENCE [LARGE SCALE GENOMIC DNA]</scope>
    <source>
        <strain evidence="2 3">CBW1107-2</strain>
    </source>
</reference>
<dbReference type="CDD" id="cd05399">
    <property type="entry name" value="NT_Rel-Spo_like"/>
    <property type="match status" value="1"/>
</dbReference>
<dbReference type="SUPFAM" id="SSF81301">
    <property type="entry name" value="Nucleotidyltransferase"/>
    <property type="match status" value="1"/>
</dbReference>
<dbReference type="InterPro" id="IPR043519">
    <property type="entry name" value="NT_sf"/>
</dbReference>
<dbReference type="Gene3D" id="3.30.460.10">
    <property type="entry name" value="Beta Polymerase, domain 2"/>
    <property type="match status" value="1"/>
</dbReference>
<organism evidence="2 3">
    <name type="scientific">Neoaquamicrobium sediminum</name>
    <dbReference type="NCBI Taxonomy" id="1849104"/>
    <lineage>
        <taxon>Bacteria</taxon>
        <taxon>Pseudomonadati</taxon>
        <taxon>Pseudomonadota</taxon>
        <taxon>Alphaproteobacteria</taxon>
        <taxon>Hyphomicrobiales</taxon>
        <taxon>Phyllobacteriaceae</taxon>
        <taxon>Neoaquamicrobium</taxon>
    </lineage>
</organism>
<dbReference type="Gene3D" id="1.10.287.860">
    <property type="entry name" value="Nucleotidyltransferase"/>
    <property type="match status" value="1"/>
</dbReference>
<dbReference type="SMART" id="SM00954">
    <property type="entry name" value="RelA_SpoT"/>
    <property type="match status" value="1"/>
</dbReference>
<protein>
    <recommendedName>
        <fullName evidence="1">RelA/SpoT domain-containing protein</fullName>
    </recommendedName>
</protein>
<dbReference type="PANTHER" id="PTHR47837">
    <property type="entry name" value="GTP PYROPHOSPHOKINASE YJBM"/>
    <property type="match status" value="1"/>
</dbReference>
<gene>
    <name evidence="2" type="ORF">V1479_21230</name>
</gene>
<evidence type="ECO:0000313" key="2">
    <source>
        <dbReference type="EMBL" id="MEX4009843.1"/>
    </source>
</evidence>
<dbReference type="Proteomes" id="UP001559025">
    <property type="component" value="Unassembled WGS sequence"/>
</dbReference>
<name>A0ABV3WYT1_9HYPH</name>
<dbReference type="PANTHER" id="PTHR47837:SF1">
    <property type="entry name" value="GTP PYROPHOSPHOKINASE YJBM"/>
    <property type="match status" value="1"/>
</dbReference>
<proteinExistence type="predicted"/>
<dbReference type="InterPro" id="IPR007685">
    <property type="entry name" value="RelA_SpoT"/>
</dbReference>
<keyword evidence="3" id="KW-1185">Reference proteome</keyword>
<dbReference type="Pfam" id="PF04607">
    <property type="entry name" value="RelA_SpoT"/>
    <property type="match status" value="1"/>
</dbReference>
<sequence>MTDVLRDLYEKRAGSMRRAEARIRSILGEVVTTIEDRKLVRAELSGVRVKGLESIRRKAASHGWPVETALTSCADLIGARIVCNNVEDVYRFAELLKERLNLDHFELQDQIKAPKTGGYRAVHINFWLDVGEHPFQAERLPCEVQIRSRLQDAWAVLSHDDIYKHDDLPDDLRARFKDLAEVLSAADRIASDIRLRVRQETTPPAERPRFDTVTPAGLAWIFGDIFGRSARDFLIRQAENVVADLGITSLMDLTPLLSDDGFRKAVDAAYRSSMPLGPSTEDIFLAGLGALKLGREQAIEQVRRDAREEWSEIDEIGRREALSSLPPTMDDLLDVLEAFDSEGDIGRFADAFDVVHGCPICGTGVVDAGAFAEAAMKQYDVEDDDDIRERIETAVTNSGVDTGGWGDGSLCAYHNEQAGKDD</sequence>